<keyword evidence="8" id="KW-0175">Coiled coil</keyword>
<keyword evidence="10" id="KW-1185">Reference proteome</keyword>
<evidence type="ECO:0000256" key="8">
    <source>
        <dbReference type="SAM" id="Coils"/>
    </source>
</evidence>
<dbReference type="SMART" id="SM00638">
    <property type="entry name" value="LPD_N"/>
    <property type="match status" value="1"/>
</dbReference>
<dbReference type="Pfam" id="PF01347">
    <property type="entry name" value="Vitellogenin_N"/>
    <property type="match status" value="1"/>
</dbReference>
<evidence type="ECO:0000313" key="11">
    <source>
        <dbReference type="WBParaSite" id="PDA_v2.g6902.t1"/>
    </source>
</evidence>
<keyword evidence="6" id="KW-0325">Glycoprotein</keyword>
<dbReference type="InterPro" id="IPR050733">
    <property type="entry name" value="Vitellogenin/Apolipophorin"/>
</dbReference>
<dbReference type="Proteomes" id="UP000887578">
    <property type="component" value="Unplaced"/>
</dbReference>
<evidence type="ECO:0000256" key="7">
    <source>
        <dbReference type="PROSITE-ProRule" id="PRU00557"/>
    </source>
</evidence>
<dbReference type="InterPro" id="IPR001747">
    <property type="entry name" value="Vitellogenin_N"/>
</dbReference>
<dbReference type="InterPro" id="IPR015255">
    <property type="entry name" value="Vitellinogen_open_b-sht"/>
</dbReference>
<dbReference type="GO" id="GO:0005576">
    <property type="term" value="C:extracellular region"/>
    <property type="evidence" value="ECO:0007669"/>
    <property type="project" value="UniProtKB-SubCell"/>
</dbReference>
<organism evidence="10 11">
    <name type="scientific">Panagrolaimus davidi</name>
    <dbReference type="NCBI Taxonomy" id="227884"/>
    <lineage>
        <taxon>Eukaryota</taxon>
        <taxon>Metazoa</taxon>
        <taxon>Ecdysozoa</taxon>
        <taxon>Nematoda</taxon>
        <taxon>Chromadorea</taxon>
        <taxon>Rhabditida</taxon>
        <taxon>Tylenchina</taxon>
        <taxon>Panagrolaimomorpha</taxon>
        <taxon>Panagrolaimoidea</taxon>
        <taxon>Panagrolaimidae</taxon>
        <taxon>Panagrolaimus</taxon>
    </lineage>
</organism>
<dbReference type="GO" id="GO:0045735">
    <property type="term" value="F:nutrient reservoir activity"/>
    <property type="evidence" value="ECO:0007669"/>
    <property type="project" value="UniProtKB-KW"/>
</dbReference>
<evidence type="ECO:0000256" key="1">
    <source>
        <dbReference type="ARBA" id="ARBA00004613"/>
    </source>
</evidence>
<keyword evidence="5" id="KW-1015">Disulfide bond</keyword>
<name>A0A914QT07_9BILA</name>
<evidence type="ECO:0000256" key="2">
    <source>
        <dbReference type="ARBA" id="ARBA00022525"/>
    </source>
</evidence>
<comment type="subcellular location">
    <subcellularLocation>
        <location evidence="1">Secreted</location>
    </subcellularLocation>
</comment>
<proteinExistence type="predicted"/>
<dbReference type="SUPFAM" id="SSF48431">
    <property type="entry name" value="Lipovitellin-phosvitin complex, superhelical domain"/>
    <property type="match status" value="1"/>
</dbReference>
<feature type="coiled-coil region" evidence="8">
    <location>
        <begin position="166"/>
        <end position="193"/>
    </location>
</feature>
<evidence type="ECO:0000313" key="10">
    <source>
        <dbReference type="Proteomes" id="UP000887578"/>
    </source>
</evidence>
<evidence type="ECO:0000259" key="9">
    <source>
        <dbReference type="PROSITE" id="PS51211"/>
    </source>
</evidence>
<keyword evidence="3" id="KW-0732">Signal</keyword>
<reference evidence="11" key="1">
    <citation type="submission" date="2022-11" db="UniProtKB">
        <authorList>
            <consortium name="WormBaseParasite"/>
        </authorList>
    </citation>
    <scope>IDENTIFICATION</scope>
</reference>
<sequence length="639" mass="73618">MYYGRRNEKPSFLSKRHELEEQQLDRSTVLRYQLVGTLDKYAIANVELLSQYTVDPKEIHAMQTIVASRLIIESVKEESSERVERSRNTKEESLLYSSEWDLIEKRFYQYGDEEYTSQTTPFRHVQNKVKLIVSMIKKISDSTKDKTNGIQTETTLKLQKAVDLLRMCETREIEEIASELKRAEHELDIFMDVCAMAGTRNTIHYLVQKIINGDITSTKAAFLLRQLSSLPAISDKQVDIILHLCKHNSIEQSASLQQSCWLTAGSMIGDLCKETVRDHKMCPRQKKEKYEKTLWTQFTSAENQYEKILALKAIGNAANDLSVINLENVIRDPRHSSIIRIHAIDALRRLRNEMPRKIQRILLPIFKNTMEIPEVRMTAFSMLIATFPEKVILDQITYTLHSERSNHVKSFVLRVYNSLSTSVIPEEREMAPHLRTALTLANVNLDMSCQYHRIPLYSGESQEGVFLNLASIFSTTDGIPKHLSASIDSLFNGLFEKDTVSVSLSQQNLEDLYHRFMQNWYQMDDRRSIRAERSSRNGEQELDTIFDDFKIKAREAFDRTPFGLINLRIRDIDQVVLPLGEEHMPTILKAIFKGEKLSTKDLHSTLLSGSPMRFTTALSFQERSVKIATSAGSNFIRKC</sequence>
<dbReference type="Gene3D" id="1.25.10.20">
    <property type="entry name" value="Vitellinogen, superhelical"/>
    <property type="match status" value="1"/>
</dbReference>
<dbReference type="AlphaFoldDB" id="A0A914QT07"/>
<dbReference type="PROSITE" id="PS51211">
    <property type="entry name" value="VITELLOGENIN"/>
    <property type="match status" value="1"/>
</dbReference>
<dbReference type="InterPro" id="IPR011030">
    <property type="entry name" value="Lipovitellin_superhlx_dom"/>
</dbReference>
<feature type="domain" description="Vitellogenin" evidence="9">
    <location>
        <begin position="1"/>
        <end position="483"/>
    </location>
</feature>
<accession>A0A914QT07</accession>
<evidence type="ECO:0000256" key="4">
    <source>
        <dbReference type="ARBA" id="ARBA00022761"/>
    </source>
</evidence>
<protein>
    <submittedName>
        <fullName evidence="11">Vitellogenin domain-containing protein</fullName>
    </submittedName>
</protein>
<dbReference type="PANTHER" id="PTHR23345:SF15">
    <property type="entry name" value="VITELLOGENIN 1-RELATED"/>
    <property type="match status" value="1"/>
</dbReference>
<dbReference type="FunFam" id="1.25.10.20:FF:000003">
    <property type="entry name" value="Vitellogenin C"/>
    <property type="match status" value="1"/>
</dbReference>
<comment type="caution">
    <text evidence="7">Lacks conserved residue(s) required for the propagation of feature annotation.</text>
</comment>
<dbReference type="WBParaSite" id="PDA_v2.g6902.t1">
    <property type="protein sequence ID" value="PDA_v2.g6902.t1"/>
    <property type="gene ID" value="PDA_v2.g6902"/>
</dbReference>
<keyword evidence="4" id="KW-0758">Storage protein</keyword>
<dbReference type="GO" id="GO:0005319">
    <property type="term" value="F:lipid transporter activity"/>
    <property type="evidence" value="ECO:0007669"/>
    <property type="project" value="InterPro"/>
</dbReference>
<dbReference type="SUPFAM" id="SSF56968">
    <property type="entry name" value="Lipovitellin-phosvitin complex, beta-sheet shell regions"/>
    <property type="match status" value="1"/>
</dbReference>
<evidence type="ECO:0000256" key="5">
    <source>
        <dbReference type="ARBA" id="ARBA00023157"/>
    </source>
</evidence>
<evidence type="ECO:0000256" key="3">
    <source>
        <dbReference type="ARBA" id="ARBA00022729"/>
    </source>
</evidence>
<dbReference type="InterPro" id="IPR015819">
    <property type="entry name" value="Lipid_transp_b-sht_shell"/>
</dbReference>
<dbReference type="Pfam" id="PF09172">
    <property type="entry name" value="Vit_open_b-sht"/>
    <property type="match status" value="1"/>
</dbReference>
<dbReference type="PANTHER" id="PTHR23345">
    <property type="entry name" value="VITELLOGENIN-RELATED"/>
    <property type="match status" value="1"/>
</dbReference>
<evidence type="ECO:0000256" key="6">
    <source>
        <dbReference type="ARBA" id="ARBA00023180"/>
    </source>
</evidence>
<keyword evidence="2" id="KW-0964">Secreted</keyword>